<evidence type="ECO:0000313" key="3">
    <source>
        <dbReference type="Proteomes" id="UP001596302"/>
    </source>
</evidence>
<evidence type="ECO:0000256" key="1">
    <source>
        <dbReference type="SAM" id="Phobius"/>
    </source>
</evidence>
<proteinExistence type="predicted"/>
<dbReference type="RefSeq" id="WP_379587028.1">
    <property type="nucleotide sequence ID" value="NZ_JBHSQW010000039.1"/>
</dbReference>
<organism evidence="2 3">
    <name type="scientific">Pseudonocardia hispaniensis</name>
    <dbReference type="NCBI Taxonomy" id="904933"/>
    <lineage>
        <taxon>Bacteria</taxon>
        <taxon>Bacillati</taxon>
        <taxon>Actinomycetota</taxon>
        <taxon>Actinomycetes</taxon>
        <taxon>Pseudonocardiales</taxon>
        <taxon>Pseudonocardiaceae</taxon>
        <taxon>Pseudonocardia</taxon>
    </lineage>
</organism>
<dbReference type="EMBL" id="JBHSQW010000039">
    <property type="protein sequence ID" value="MFC5996392.1"/>
    <property type="molecule type" value="Genomic_DNA"/>
</dbReference>
<feature type="transmembrane region" description="Helical" evidence="1">
    <location>
        <begin position="104"/>
        <end position="128"/>
    </location>
</feature>
<evidence type="ECO:0000313" key="2">
    <source>
        <dbReference type="EMBL" id="MFC5996392.1"/>
    </source>
</evidence>
<dbReference type="Proteomes" id="UP001596302">
    <property type="component" value="Unassembled WGS sequence"/>
</dbReference>
<feature type="transmembrane region" description="Helical" evidence="1">
    <location>
        <begin position="67"/>
        <end position="92"/>
    </location>
</feature>
<sequence>MAGLTVLDLLVIALVLLAAIGGFRRSGGAERTGRLIGLLFGAAIALPLGALFAAAGASPLAQGLLRLAGLVLGLLIGVWAGGLVGGLVSRGLVRGRLGLVDRGLGAVAAAGTTVLVLWVLATAVPLIIGAETLAPVTAALQPLGGHSQLLDEFGNRLPLPRQALDQAVSTVSSINPRMGFGGSAQF</sequence>
<keyword evidence="1" id="KW-1133">Transmembrane helix</keyword>
<reference evidence="3" key="1">
    <citation type="journal article" date="2019" name="Int. J. Syst. Evol. Microbiol.">
        <title>The Global Catalogue of Microorganisms (GCM) 10K type strain sequencing project: providing services to taxonomists for standard genome sequencing and annotation.</title>
        <authorList>
            <consortium name="The Broad Institute Genomics Platform"/>
            <consortium name="The Broad Institute Genome Sequencing Center for Infectious Disease"/>
            <person name="Wu L."/>
            <person name="Ma J."/>
        </authorList>
    </citation>
    <scope>NUCLEOTIDE SEQUENCE [LARGE SCALE GENOMIC DNA]</scope>
    <source>
        <strain evidence="3">CCM 8391</strain>
    </source>
</reference>
<protein>
    <recommendedName>
        <fullName evidence="4">Colicin V production protein</fullName>
    </recommendedName>
</protein>
<feature type="transmembrane region" description="Helical" evidence="1">
    <location>
        <begin position="35"/>
        <end position="55"/>
    </location>
</feature>
<keyword evidence="3" id="KW-1185">Reference proteome</keyword>
<feature type="transmembrane region" description="Helical" evidence="1">
    <location>
        <begin position="6"/>
        <end position="23"/>
    </location>
</feature>
<accession>A0ABW1J6S4</accession>
<keyword evidence="1" id="KW-0812">Transmembrane</keyword>
<comment type="caution">
    <text evidence="2">The sequence shown here is derived from an EMBL/GenBank/DDBJ whole genome shotgun (WGS) entry which is preliminary data.</text>
</comment>
<name>A0ABW1J6S4_9PSEU</name>
<gene>
    <name evidence="2" type="ORF">ACFQE5_19495</name>
</gene>
<keyword evidence="1" id="KW-0472">Membrane</keyword>
<evidence type="ECO:0008006" key="4">
    <source>
        <dbReference type="Google" id="ProtNLM"/>
    </source>
</evidence>